<dbReference type="GO" id="GO:0005737">
    <property type="term" value="C:cytoplasm"/>
    <property type="evidence" value="ECO:0007669"/>
    <property type="project" value="UniProtKB-SubCell"/>
</dbReference>
<dbReference type="Gene3D" id="1.10.10.60">
    <property type="entry name" value="Homeodomain-like"/>
    <property type="match status" value="2"/>
</dbReference>
<evidence type="ECO:0000256" key="4">
    <source>
        <dbReference type="ARBA" id="ARBA00023012"/>
    </source>
</evidence>
<dbReference type="Pfam" id="PF12833">
    <property type="entry name" value="HTH_18"/>
    <property type="match status" value="1"/>
</dbReference>
<evidence type="ECO:0000256" key="3">
    <source>
        <dbReference type="ARBA" id="ARBA00022553"/>
    </source>
</evidence>
<evidence type="ECO:0000256" key="8">
    <source>
        <dbReference type="PROSITE-ProRule" id="PRU00169"/>
    </source>
</evidence>
<comment type="subcellular location">
    <subcellularLocation>
        <location evidence="1">Cytoplasm</location>
    </subcellularLocation>
</comment>
<keyword evidence="6" id="KW-0238">DNA-binding</keyword>
<reference evidence="11 12" key="1">
    <citation type="submission" date="2019-11" db="EMBL/GenBank/DDBJ databases">
        <title>Characterisation of Fundicoccus ignavus gen. nov. sp. nov., a novel genus of the family Aerococcaceae from bulk tank milk.</title>
        <authorList>
            <person name="Siebert A."/>
            <person name="Huptas C."/>
            <person name="Wenning M."/>
            <person name="Scherer S."/>
            <person name="Doll E.V."/>
        </authorList>
    </citation>
    <scope>NUCLEOTIDE SEQUENCE [LARGE SCALE GENOMIC DNA]</scope>
    <source>
        <strain evidence="11 12">DSM 109652</strain>
    </source>
</reference>
<dbReference type="GO" id="GO:0003700">
    <property type="term" value="F:DNA-binding transcription factor activity"/>
    <property type="evidence" value="ECO:0007669"/>
    <property type="project" value="InterPro"/>
</dbReference>
<feature type="domain" description="Response regulatory" evidence="10">
    <location>
        <begin position="10"/>
        <end position="127"/>
    </location>
</feature>
<dbReference type="SMART" id="SM00448">
    <property type="entry name" value="REC"/>
    <property type="match status" value="1"/>
</dbReference>
<dbReference type="InterPro" id="IPR009057">
    <property type="entry name" value="Homeodomain-like_sf"/>
</dbReference>
<evidence type="ECO:0000256" key="5">
    <source>
        <dbReference type="ARBA" id="ARBA00023015"/>
    </source>
</evidence>
<feature type="modified residue" description="4-aspartylphosphate" evidence="8">
    <location>
        <position position="62"/>
    </location>
</feature>
<dbReference type="PROSITE" id="PS50110">
    <property type="entry name" value="RESPONSE_REGULATORY"/>
    <property type="match status" value="1"/>
</dbReference>
<protein>
    <submittedName>
        <fullName evidence="11">Response regulator</fullName>
    </submittedName>
</protein>
<dbReference type="PANTHER" id="PTHR42713:SF3">
    <property type="entry name" value="TRANSCRIPTIONAL REGULATORY PROTEIN HPTR"/>
    <property type="match status" value="1"/>
</dbReference>
<dbReference type="Proteomes" id="UP000440066">
    <property type="component" value="Unassembled WGS sequence"/>
</dbReference>
<dbReference type="PROSITE" id="PS00041">
    <property type="entry name" value="HTH_ARAC_FAMILY_1"/>
    <property type="match status" value="1"/>
</dbReference>
<evidence type="ECO:0000256" key="6">
    <source>
        <dbReference type="ARBA" id="ARBA00023125"/>
    </source>
</evidence>
<dbReference type="AlphaFoldDB" id="A0A844C1H5"/>
<dbReference type="SUPFAM" id="SSF46689">
    <property type="entry name" value="Homeodomain-like"/>
    <property type="match status" value="1"/>
</dbReference>
<keyword evidence="3 8" id="KW-0597">Phosphoprotein</keyword>
<dbReference type="SUPFAM" id="SSF52172">
    <property type="entry name" value="CheY-like"/>
    <property type="match status" value="1"/>
</dbReference>
<dbReference type="InterPro" id="IPR020449">
    <property type="entry name" value="Tscrpt_reg_AraC-type_HTH"/>
</dbReference>
<dbReference type="PANTHER" id="PTHR42713">
    <property type="entry name" value="HISTIDINE KINASE-RELATED"/>
    <property type="match status" value="1"/>
</dbReference>
<dbReference type="InterPro" id="IPR018062">
    <property type="entry name" value="HTH_AraC-typ_CS"/>
</dbReference>
<organism evidence="11 12">
    <name type="scientific">Fundicoccus ignavus</name>
    <dbReference type="NCBI Taxonomy" id="2664442"/>
    <lineage>
        <taxon>Bacteria</taxon>
        <taxon>Bacillati</taxon>
        <taxon>Bacillota</taxon>
        <taxon>Bacilli</taxon>
        <taxon>Lactobacillales</taxon>
        <taxon>Aerococcaceae</taxon>
        <taxon>Fundicoccus</taxon>
    </lineage>
</organism>
<comment type="caution">
    <text evidence="11">The sequence shown here is derived from an EMBL/GenBank/DDBJ whole genome shotgun (WGS) entry which is preliminary data.</text>
</comment>
<keyword evidence="4" id="KW-0902">Two-component regulatory system</keyword>
<evidence type="ECO:0000313" key="12">
    <source>
        <dbReference type="Proteomes" id="UP000440066"/>
    </source>
</evidence>
<gene>
    <name evidence="11" type="ORF">GF867_05315</name>
</gene>
<dbReference type="InterPro" id="IPR011006">
    <property type="entry name" value="CheY-like_superfamily"/>
</dbReference>
<dbReference type="Pfam" id="PF00072">
    <property type="entry name" value="Response_reg"/>
    <property type="match status" value="1"/>
</dbReference>
<evidence type="ECO:0000259" key="9">
    <source>
        <dbReference type="PROSITE" id="PS01124"/>
    </source>
</evidence>
<dbReference type="GO" id="GO:0000160">
    <property type="term" value="P:phosphorelay signal transduction system"/>
    <property type="evidence" value="ECO:0007669"/>
    <property type="project" value="UniProtKB-KW"/>
</dbReference>
<evidence type="ECO:0000256" key="2">
    <source>
        <dbReference type="ARBA" id="ARBA00022490"/>
    </source>
</evidence>
<proteinExistence type="predicted"/>
<keyword evidence="2" id="KW-0963">Cytoplasm</keyword>
<dbReference type="InterPro" id="IPR018060">
    <property type="entry name" value="HTH_AraC"/>
</dbReference>
<dbReference type="CDD" id="cd17536">
    <property type="entry name" value="REC_YesN-like"/>
    <property type="match status" value="1"/>
</dbReference>
<dbReference type="PROSITE" id="PS01124">
    <property type="entry name" value="HTH_ARAC_FAMILY_2"/>
    <property type="match status" value="1"/>
</dbReference>
<dbReference type="EMBL" id="WJQT01000005">
    <property type="protein sequence ID" value="MRJ46982.1"/>
    <property type="molecule type" value="Genomic_DNA"/>
</dbReference>
<dbReference type="SMART" id="SM00342">
    <property type="entry name" value="HTH_ARAC"/>
    <property type="match status" value="1"/>
</dbReference>
<keyword evidence="7" id="KW-0804">Transcription</keyword>
<evidence type="ECO:0000259" key="10">
    <source>
        <dbReference type="PROSITE" id="PS50110"/>
    </source>
</evidence>
<keyword evidence="5" id="KW-0805">Transcription regulation</keyword>
<dbReference type="GO" id="GO:0043565">
    <property type="term" value="F:sequence-specific DNA binding"/>
    <property type="evidence" value="ECO:0007669"/>
    <property type="project" value="InterPro"/>
</dbReference>
<dbReference type="PRINTS" id="PR00032">
    <property type="entry name" value="HTHARAC"/>
</dbReference>
<dbReference type="InterPro" id="IPR051552">
    <property type="entry name" value="HptR"/>
</dbReference>
<evidence type="ECO:0000256" key="1">
    <source>
        <dbReference type="ARBA" id="ARBA00004496"/>
    </source>
</evidence>
<sequence>MKKEIFKMHTVLIVDDEPIVREGLAYIVDWEAAGFKIIGTASDGQEGIEKIKALNPDVVLTDIQMPEMDGIEMVRYACEHDLYREFIILSGHSDFAYAKEAMSLGVAHYLLKPIDEEELLDVLARVSEQISLKQQQQAHLTSYQNYLDSRRVRDLLTSRNIDKELVTRMAFDSYCLIACEYEGYHLDNHAIEKVFESHLTGVAASFNHTSLRFALITDKSKSELSRMTQALSQAVQALHPELYILMSDWTVELKALPELYQQIKHLRNKRYIYPSLPIMSHLHLAEVAEKNRNQAVGFDKLKWKENLLSAIQQNKKEKIRAYLNEIAYYYQKNEWRERDIKADIAAIFNFYCDEMEEDVDLPMKESDKRYIISIILSERSLQQTFEFLNEIFIDFSRILVNQQDKFDLVEEMKRYTNKYYHLNLTLQELGKELNYSHSYLGKKFRNEVQMSYRMYLDQVRIDAAKQLIQEDKYLIYEIAEKVGYANSDYFSKKFKTLVGKSPGSFQREWQASRKKDSV</sequence>
<evidence type="ECO:0000313" key="11">
    <source>
        <dbReference type="EMBL" id="MRJ46982.1"/>
    </source>
</evidence>
<evidence type="ECO:0000256" key="7">
    <source>
        <dbReference type="ARBA" id="ARBA00023163"/>
    </source>
</evidence>
<dbReference type="InterPro" id="IPR001789">
    <property type="entry name" value="Sig_transdc_resp-reg_receiver"/>
</dbReference>
<feature type="domain" description="HTH araC/xylS-type" evidence="9">
    <location>
        <begin position="410"/>
        <end position="508"/>
    </location>
</feature>
<name>A0A844C1H5_9LACT</name>
<dbReference type="Gene3D" id="3.40.50.2300">
    <property type="match status" value="1"/>
</dbReference>
<accession>A0A844C1H5</accession>